<name>A0A6C0EX22_9ZZZZ</name>
<reference evidence="1" key="1">
    <citation type="journal article" date="2020" name="Nature">
        <title>Giant virus diversity and host interactions through global metagenomics.</title>
        <authorList>
            <person name="Schulz F."/>
            <person name="Roux S."/>
            <person name="Paez-Espino D."/>
            <person name="Jungbluth S."/>
            <person name="Walsh D.A."/>
            <person name="Denef V.J."/>
            <person name="McMahon K.D."/>
            <person name="Konstantinidis K.T."/>
            <person name="Eloe-Fadrosh E.A."/>
            <person name="Kyrpides N.C."/>
            <person name="Woyke T."/>
        </authorList>
    </citation>
    <scope>NUCLEOTIDE SEQUENCE</scope>
    <source>
        <strain evidence="1">GVMAG-M-3300009161-36</strain>
    </source>
</reference>
<accession>A0A6C0EX22</accession>
<dbReference type="EMBL" id="MN738970">
    <property type="protein sequence ID" value="QHT33647.1"/>
    <property type="molecule type" value="Genomic_DNA"/>
</dbReference>
<dbReference type="AlphaFoldDB" id="A0A6C0EX22"/>
<protein>
    <submittedName>
        <fullName evidence="1">Uncharacterized protein</fullName>
    </submittedName>
</protein>
<proteinExistence type="predicted"/>
<evidence type="ECO:0000313" key="1">
    <source>
        <dbReference type="EMBL" id="QHT33647.1"/>
    </source>
</evidence>
<organism evidence="1">
    <name type="scientific">viral metagenome</name>
    <dbReference type="NCBI Taxonomy" id="1070528"/>
    <lineage>
        <taxon>unclassified sequences</taxon>
        <taxon>metagenomes</taxon>
        <taxon>organismal metagenomes</taxon>
    </lineage>
</organism>
<sequence length="191" mass="22103">MDSVSQVYDKNKMHGVVDKLYFCQYDRQNEINDRISSRNIPSAPLQPFYYQVPVSTKYGYMPILDQSKPITVPLNNYPVFNPHKTFNPGNNMAPFSGFANNVNVESVLRSQFFGLQDCEQSQYVPSSRSDLYNVYVPPKPVKQPYPDLFKKEIFDHYNPNPNNLGNSFFNNSTRNDNMDIVPDEEKQYCAN</sequence>